<dbReference type="InterPro" id="IPR039426">
    <property type="entry name" value="TonB-dep_rcpt-like"/>
</dbReference>
<evidence type="ECO:0000259" key="15">
    <source>
        <dbReference type="Pfam" id="PF07715"/>
    </source>
</evidence>
<reference evidence="16 17" key="1">
    <citation type="journal article" date="2016" name="Nat. Commun.">
        <title>Thousands of microbial genomes shed light on interconnected biogeochemical processes in an aquifer system.</title>
        <authorList>
            <person name="Anantharaman K."/>
            <person name="Brown C.T."/>
            <person name="Hug L.A."/>
            <person name="Sharon I."/>
            <person name="Castelle C.J."/>
            <person name="Probst A.J."/>
            <person name="Thomas B.C."/>
            <person name="Singh A."/>
            <person name="Wilkins M.J."/>
            <person name="Karaoz U."/>
            <person name="Brodie E.L."/>
            <person name="Williams K.H."/>
            <person name="Hubbard S.S."/>
            <person name="Banfield J.F."/>
        </authorList>
    </citation>
    <scope>NUCLEOTIDE SEQUENCE [LARGE SCALE GENOMIC DNA]</scope>
</reference>
<dbReference type="CDD" id="cd01347">
    <property type="entry name" value="ligand_gated_channel"/>
    <property type="match status" value="1"/>
</dbReference>
<keyword evidence="2 11" id="KW-0813">Transport</keyword>
<keyword evidence="9 11" id="KW-0472">Membrane</keyword>
<keyword evidence="7 12" id="KW-0798">TonB box</keyword>
<dbReference type="EMBL" id="MFSS01000098">
    <property type="protein sequence ID" value="OGI42138.1"/>
    <property type="molecule type" value="Genomic_DNA"/>
</dbReference>
<comment type="similarity">
    <text evidence="11 12">Belongs to the TonB-dependent receptor family.</text>
</comment>
<keyword evidence="10 11" id="KW-0998">Cell outer membrane</keyword>
<dbReference type="GO" id="GO:0015288">
    <property type="term" value="F:porin activity"/>
    <property type="evidence" value="ECO:0007669"/>
    <property type="project" value="UniProtKB-KW"/>
</dbReference>
<dbReference type="Pfam" id="PF00593">
    <property type="entry name" value="TonB_dep_Rec_b-barrel"/>
    <property type="match status" value="1"/>
</dbReference>
<keyword evidence="4 11" id="KW-0812">Transmembrane</keyword>
<evidence type="ECO:0000313" key="17">
    <source>
        <dbReference type="Proteomes" id="UP000177925"/>
    </source>
</evidence>
<keyword evidence="5 13" id="KW-0732">Signal</keyword>
<evidence type="ECO:0000256" key="5">
    <source>
        <dbReference type="ARBA" id="ARBA00022729"/>
    </source>
</evidence>
<evidence type="ECO:0000256" key="4">
    <source>
        <dbReference type="ARBA" id="ARBA00022692"/>
    </source>
</evidence>
<keyword evidence="16" id="KW-0675">Receptor</keyword>
<sequence>MQTRFLAASLLLLSPYSLHAADDTAEPIIVTATRTAQTADETLAAVTVITRQDIERQQATSVVDLLRGTPGLGLSNNGGLGKATSVFLRGTESDHVLVLIDGVKVGSATLGTTAFQDIPVDQIERIEIVRGPRSSLYGSEAIGGVIQIFTRKGGGPLKPYLSLGGGSYQTYSASAGVSGGGERGWFNVNASGITTEGFNACNGKPSPGGAGCFTYEPDKDGYRNVSGSVRAGYRFDGGEVDVRWLRAQGKNEYDGSFVNESQTVQEIYGGRVRFAPATPWQVTLAAGQARDDSDNYKDGLFKSRFNTTRDTATLQNDVSIGSRQLLTVGADYQDDRINSTTTYPVTARDNTGLFAQHQANLGAHDLQASLRRDDNEQFGNHDTGGLAWGYRASAALRLVASYGTAFKAPTFNELYFPGFGNPALQPEASRSTEIGARGAAGGIRWTLTAFQTDVDNLIAYDASINAAANVDQARIRGAEATLGTRLGGWNMNTALTLLDPENRSSGANNGKVLPRRAEQALRLDADRVFGFYRFGATLRAEGRRYDDLANTRELAGYGTVDLRAEYLFAKDWRVQARIENLFDKDYQTAAFYNQPGRSFFVTLRYQP</sequence>
<dbReference type="InterPro" id="IPR012910">
    <property type="entry name" value="Plug_dom"/>
</dbReference>
<dbReference type="InterPro" id="IPR000531">
    <property type="entry name" value="Beta-barrel_TonB"/>
</dbReference>
<dbReference type="Gene3D" id="2.170.130.10">
    <property type="entry name" value="TonB-dependent receptor, plug domain"/>
    <property type="match status" value="1"/>
</dbReference>
<evidence type="ECO:0000256" key="6">
    <source>
        <dbReference type="ARBA" id="ARBA00023065"/>
    </source>
</evidence>
<dbReference type="NCBIfam" id="TIGR01779">
    <property type="entry name" value="TonB-B12"/>
    <property type="match status" value="1"/>
</dbReference>
<comment type="subcellular location">
    <subcellularLocation>
        <location evidence="1 11">Cell outer membrane</location>
        <topology evidence="1 11">Multi-pass membrane protein</topology>
    </subcellularLocation>
</comment>
<gene>
    <name evidence="16" type="ORF">A2150_07425</name>
</gene>
<feature type="signal peptide" evidence="13">
    <location>
        <begin position="1"/>
        <end position="20"/>
    </location>
</feature>
<evidence type="ECO:0000256" key="7">
    <source>
        <dbReference type="ARBA" id="ARBA00023077"/>
    </source>
</evidence>
<dbReference type="STRING" id="1817758.A2150_07425"/>
<feature type="domain" description="TonB-dependent receptor plug" evidence="15">
    <location>
        <begin position="40"/>
        <end position="145"/>
    </location>
</feature>
<feature type="chain" id="PRO_5009526631" evidence="13">
    <location>
        <begin position="21"/>
        <end position="607"/>
    </location>
</feature>
<dbReference type="GO" id="GO:0015420">
    <property type="term" value="F:ABC-type vitamin B12 transporter activity"/>
    <property type="evidence" value="ECO:0007669"/>
    <property type="project" value="InterPro"/>
</dbReference>
<evidence type="ECO:0000313" key="16">
    <source>
        <dbReference type="EMBL" id="OGI42138.1"/>
    </source>
</evidence>
<evidence type="ECO:0000256" key="12">
    <source>
        <dbReference type="RuleBase" id="RU003357"/>
    </source>
</evidence>
<dbReference type="Gene3D" id="2.40.170.20">
    <property type="entry name" value="TonB-dependent receptor, beta-barrel domain"/>
    <property type="match status" value="1"/>
</dbReference>
<dbReference type="GO" id="GO:0046930">
    <property type="term" value="C:pore complex"/>
    <property type="evidence" value="ECO:0007669"/>
    <property type="project" value="UniProtKB-KW"/>
</dbReference>
<dbReference type="SUPFAM" id="SSF56935">
    <property type="entry name" value="Porins"/>
    <property type="match status" value="1"/>
</dbReference>
<dbReference type="Pfam" id="PF07715">
    <property type="entry name" value="Plug"/>
    <property type="match status" value="1"/>
</dbReference>
<dbReference type="PROSITE" id="PS52016">
    <property type="entry name" value="TONB_DEPENDENT_REC_3"/>
    <property type="match status" value="1"/>
</dbReference>
<proteinExistence type="inferred from homology"/>
<evidence type="ECO:0000256" key="10">
    <source>
        <dbReference type="ARBA" id="ARBA00023237"/>
    </source>
</evidence>
<protein>
    <submittedName>
        <fullName evidence="16">TonB-dependent vitamin B12 receptor</fullName>
    </submittedName>
</protein>
<feature type="domain" description="TonB-dependent receptor-like beta-barrel" evidence="14">
    <location>
        <begin position="182"/>
        <end position="581"/>
    </location>
</feature>
<dbReference type="GO" id="GO:0009279">
    <property type="term" value="C:cell outer membrane"/>
    <property type="evidence" value="ECO:0007669"/>
    <property type="project" value="UniProtKB-SubCell"/>
</dbReference>
<comment type="caution">
    <text evidence="16">The sequence shown here is derived from an EMBL/GenBank/DDBJ whole genome shotgun (WGS) entry which is preliminary data.</text>
</comment>
<dbReference type="InterPro" id="IPR036942">
    <property type="entry name" value="Beta-barrel_TonB_sf"/>
</dbReference>
<evidence type="ECO:0000256" key="13">
    <source>
        <dbReference type="SAM" id="SignalP"/>
    </source>
</evidence>
<keyword evidence="8" id="KW-0626">Porin</keyword>
<dbReference type="PANTHER" id="PTHR30069">
    <property type="entry name" value="TONB-DEPENDENT OUTER MEMBRANE RECEPTOR"/>
    <property type="match status" value="1"/>
</dbReference>
<evidence type="ECO:0000256" key="3">
    <source>
        <dbReference type="ARBA" id="ARBA00022452"/>
    </source>
</evidence>
<dbReference type="PANTHER" id="PTHR30069:SF53">
    <property type="entry name" value="COLICIN I RECEPTOR-RELATED"/>
    <property type="match status" value="1"/>
</dbReference>
<organism evidence="16 17">
    <name type="scientific">Candidatus Muproteobacteria bacterium RBG_16_64_11</name>
    <dbReference type="NCBI Taxonomy" id="1817758"/>
    <lineage>
        <taxon>Bacteria</taxon>
        <taxon>Pseudomonadati</taxon>
        <taxon>Pseudomonadota</taxon>
        <taxon>Candidatus Muproteobacteria</taxon>
    </lineage>
</organism>
<accession>A0A1F6TAH1</accession>
<evidence type="ECO:0000259" key="14">
    <source>
        <dbReference type="Pfam" id="PF00593"/>
    </source>
</evidence>
<keyword evidence="3 11" id="KW-1134">Transmembrane beta strand</keyword>
<dbReference type="GO" id="GO:0006811">
    <property type="term" value="P:monoatomic ion transport"/>
    <property type="evidence" value="ECO:0007669"/>
    <property type="project" value="UniProtKB-KW"/>
</dbReference>
<dbReference type="InterPro" id="IPR010101">
    <property type="entry name" value="B12_transptr_BtuB"/>
</dbReference>
<evidence type="ECO:0000256" key="2">
    <source>
        <dbReference type="ARBA" id="ARBA00022448"/>
    </source>
</evidence>
<dbReference type="Proteomes" id="UP000177925">
    <property type="component" value="Unassembled WGS sequence"/>
</dbReference>
<evidence type="ECO:0000256" key="11">
    <source>
        <dbReference type="PROSITE-ProRule" id="PRU01360"/>
    </source>
</evidence>
<dbReference type="AlphaFoldDB" id="A0A1F6TAH1"/>
<evidence type="ECO:0000256" key="9">
    <source>
        <dbReference type="ARBA" id="ARBA00023136"/>
    </source>
</evidence>
<dbReference type="InterPro" id="IPR037066">
    <property type="entry name" value="Plug_dom_sf"/>
</dbReference>
<evidence type="ECO:0000256" key="1">
    <source>
        <dbReference type="ARBA" id="ARBA00004571"/>
    </source>
</evidence>
<keyword evidence="6" id="KW-0406">Ion transport</keyword>
<evidence type="ECO:0000256" key="8">
    <source>
        <dbReference type="ARBA" id="ARBA00023114"/>
    </source>
</evidence>
<name>A0A1F6TAH1_9PROT</name>